<dbReference type="AlphaFoldDB" id="A0A0D8IZW5"/>
<dbReference type="EMBL" id="JXXK01000010">
    <property type="protein sequence ID" value="KJF40049.1"/>
    <property type="molecule type" value="Genomic_DNA"/>
</dbReference>
<name>A0A0D8IZW5_9FIRM</name>
<comment type="caution">
    <text evidence="1">The sequence shown here is derived from an EMBL/GenBank/DDBJ whole genome shotgun (WGS) entry which is preliminary data.</text>
</comment>
<gene>
    <name evidence="1" type="ORF">TQ39_08750</name>
</gene>
<dbReference type="Proteomes" id="UP000032483">
    <property type="component" value="Unassembled WGS sequence"/>
</dbReference>
<organism evidence="1 2">
    <name type="scientific">Ruthenibacterium lactatiformans</name>
    <dbReference type="NCBI Taxonomy" id="1550024"/>
    <lineage>
        <taxon>Bacteria</taxon>
        <taxon>Bacillati</taxon>
        <taxon>Bacillota</taxon>
        <taxon>Clostridia</taxon>
        <taxon>Eubacteriales</taxon>
        <taxon>Oscillospiraceae</taxon>
        <taxon>Ruthenibacterium</taxon>
    </lineage>
</organism>
<proteinExistence type="predicted"/>
<sequence length="59" mass="7015">MPIGMPSRAECFIDEPPYYMMQFSLSHDKPYSNINFDILPLRFHILYATLIEYSTNERP</sequence>
<accession>A0A0D8IZW5</accession>
<keyword evidence="2" id="KW-1185">Reference proteome</keyword>
<evidence type="ECO:0000313" key="1">
    <source>
        <dbReference type="EMBL" id="KJF40049.1"/>
    </source>
</evidence>
<protein>
    <submittedName>
        <fullName evidence="1">Uncharacterized protein</fullName>
    </submittedName>
</protein>
<reference evidence="1" key="1">
    <citation type="submission" date="2015-02" db="EMBL/GenBank/DDBJ databases">
        <title>A novel member of the family Ruminococcaceae isolated from human feces.</title>
        <authorList>
            <person name="Shkoporov A.N."/>
            <person name="Chaplin A.V."/>
            <person name="Motuzova O.V."/>
            <person name="Kafarskaia L.I."/>
            <person name="Khokhlova E.V."/>
            <person name="Efimov B.A."/>
        </authorList>
    </citation>
    <scope>NUCLEOTIDE SEQUENCE [LARGE SCALE GENOMIC DNA]</scope>
    <source>
        <strain evidence="1">585-1</strain>
    </source>
</reference>
<evidence type="ECO:0000313" key="2">
    <source>
        <dbReference type="Proteomes" id="UP000032483"/>
    </source>
</evidence>